<keyword evidence="2" id="KW-1185">Reference proteome</keyword>
<dbReference type="Proteomes" id="UP000789901">
    <property type="component" value="Unassembled WGS sequence"/>
</dbReference>
<dbReference type="EMBL" id="CAJVQB010090978">
    <property type="protein sequence ID" value="CAG8848179.1"/>
    <property type="molecule type" value="Genomic_DNA"/>
</dbReference>
<reference evidence="1 2" key="1">
    <citation type="submission" date="2021-06" db="EMBL/GenBank/DDBJ databases">
        <authorList>
            <person name="Kallberg Y."/>
            <person name="Tangrot J."/>
            <person name="Rosling A."/>
        </authorList>
    </citation>
    <scope>NUCLEOTIDE SEQUENCE [LARGE SCALE GENOMIC DNA]</scope>
    <source>
        <strain evidence="1 2">120-4 pot B 10/14</strain>
    </source>
</reference>
<protein>
    <submittedName>
        <fullName evidence="1">34884_t:CDS:1</fullName>
    </submittedName>
</protein>
<organism evidence="1 2">
    <name type="scientific">Gigaspora margarita</name>
    <dbReference type="NCBI Taxonomy" id="4874"/>
    <lineage>
        <taxon>Eukaryota</taxon>
        <taxon>Fungi</taxon>
        <taxon>Fungi incertae sedis</taxon>
        <taxon>Mucoromycota</taxon>
        <taxon>Glomeromycotina</taxon>
        <taxon>Glomeromycetes</taxon>
        <taxon>Diversisporales</taxon>
        <taxon>Gigasporaceae</taxon>
        <taxon>Gigaspora</taxon>
    </lineage>
</organism>
<comment type="caution">
    <text evidence="1">The sequence shown here is derived from an EMBL/GenBank/DDBJ whole genome shotgun (WGS) entry which is preliminary data.</text>
</comment>
<name>A0ABN7X5U7_GIGMA</name>
<feature type="non-terminal residue" evidence="1">
    <location>
        <position position="1"/>
    </location>
</feature>
<proteinExistence type="predicted"/>
<evidence type="ECO:0000313" key="1">
    <source>
        <dbReference type="EMBL" id="CAG8848179.1"/>
    </source>
</evidence>
<sequence length="49" mass="5514">GKDLSGILLQSDRSSKGKRVCLGRVIGSLEFVPQKDGMNWNLRYVYISE</sequence>
<evidence type="ECO:0000313" key="2">
    <source>
        <dbReference type="Proteomes" id="UP000789901"/>
    </source>
</evidence>
<feature type="non-terminal residue" evidence="1">
    <location>
        <position position="49"/>
    </location>
</feature>
<accession>A0ABN7X5U7</accession>
<gene>
    <name evidence="1" type="ORF">GMARGA_LOCUS39057</name>
</gene>